<proteinExistence type="predicted"/>
<reference evidence="1" key="1">
    <citation type="submission" date="2020-11" db="EMBL/GenBank/DDBJ databases">
        <authorList>
            <person name="Tran Van P."/>
        </authorList>
    </citation>
    <scope>NUCLEOTIDE SEQUENCE</scope>
</reference>
<dbReference type="EMBL" id="OC012171">
    <property type="protein sequence ID" value="CAD7268227.1"/>
    <property type="molecule type" value="Genomic_DNA"/>
</dbReference>
<accession>A0A7R9G5W4</accession>
<organism evidence="1">
    <name type="scientific">Timema shepardi</name>
    <name type="common">Walking stick</name>
    <dbReference type="NCBI Taxonomy" id="629360"/>
    <lineage>
        <taxon>Eukaryota</taxon>
        <taxon>Metazoa</taxon>
        <taxon>Ecdysozoa</taxon>
        <taxon>Arthropoda</taxon>
        <taxon>Hexapoda</taxon>
        <taxon>Insecta</taxon>
        <taxon>Pterygota</taxon>
        <taxon>Neoptera</taxon>
        <taxon>Polyneoptera</taxon>
        <taxon>Phasmatodea</taxon>
        <taxon>Timematodea</taxon>
        <taxon>Timematoidea</taxon>
        <taxon>Timematidae</taxon>
        <taxon>Timema</taxon>
    </lineage>
</organism>
<sequence>MFFNGWCVVVGRFCSVERKRWGEKVLKGFRGPSDEVCRKAPKNERERKREREKILYTQGRQSIGSRPVAKSRVEEVRVFFSRFEVFRHVLGCACVCHCHELSFLTVSTKEVTGLL</sequence>
<dbReference type="AlphaFoldDB" id="A0A7R9G5W4"/>
<protein>
    <submittedName>
        <fullName evidence="1">Uncharacterized protein</fullName>
    </submittedName>
</protein>
<evidence type="ECO:0000313" key="1">
    <source>
        <dbReference type="EMBL" id="CAD7268227.1"/>
    </source>
</evidence>
<name>A0A7R9G5W4_TIMSH</name>
<gene>
    <name evidence="1" type="ORF">TSIB3V08_LOCUS12229</name>
</gene>